<keyword evidence="10" id="KW-1185">Reference proteome</keyword>
<dbReference type="Pfam" id="PF00085">
    <property type="entry name" value="Thioredoxin"/>
    <property type="match status" value="1"/>
</dbReference>
<keyword evidence="7" id="KW-0325">Glycoprotein</keyword>
<dbReference type="Gene3D" id="3.40.30.10">
    <property type="entry name" value="Glutaredoxin"/>
    <property type="match status" value="2"/>
</dbReference>
<keyword evidence="3" id="KW-0732">Signal</keyword>
<dbReference type="SUPFAM" id="SSF52833">
    <property type="entry name" value="Thioredoxin-like"/>
    <property type="match status" value="1"/>
</dbReference>
<dbReference type="InterPro" id="IPR036774">
    <property type="entry name" value="ERV/ALR_sulphydryl_oxid_sf"/>
</dbReference>
<dbReference type="SUPFAM" id="SSF69000">
    <property type="entry name" value="FAD-dependent thiol oxidase"/>
    <property type="match status" value="1"/>
</dbReference>
<dbReference type="Gene3D" id="1.20.120.310">
    <property type="entry name" value="ERV/ALR sulfhydryl oxidase domain"/>
    <property type="match status" value="1"/>
</dbReference>
<dbReference type="InterPro" id="IPR013766">
    <property type="entry name" value="Thioredoxin_domain"/>
</dbReference>
<name>A0A914DUX3_9BILA</name>
<keyword evidence="4 8" id="KW-0274">FAD</keyword>
<keyword evidence="2 8" id="KW-0285">Flavoprotein</keyword>
<dbReference type="AlphaFoldDB" id="A0A914DUX3"/>
<dbReference type="PANTHER" id="PTHR22897:SF20">
    <property type="entry name" value="SULFHYDRYL OXIDASE"/>
    <property type="match status" value="1"/>
</dbReference>
<dbReference type="PROSITE" id="PS51324">
    <property type="entry name" value="ERV_ALR"/>
    <property type="match status" value="1"/>
</dbReference>
<dbReference type="PANTHER" id="PTHR22897">
    <property type="entry name" value="QUIESCIN Q6-RELATED SULFHYDRYL OXIDASE"/>
    <property type="match status" value="1"/>
</dbReference>
<evidence type="ECO:0000256" key="3">
    <source>
        <dbReference type="ARBA" id="ARBA00022729"/>
    </source>
</evidence>
<organism evidence="10 11">
    <name type="scientific">Acrobeloides nanus</name>
    <dbReference type="NCBI Taxonomy" id="290746"/>
    <lineage>
        <taxon>Eukaryota</taxon>
        <taxon>Metazoa</taxon>
        <taxon>Ecdysozoa</taxon>
        <taxon>Nematoda</taxon>
        <taxon>Chromadorea</taxon>
        <taxon>Rhabditida</taxon>
        <taxon>Tylenchina</taxon>
        <taxon>Cephalobomorpha</taxon>
        <taxon>Cephaloboidea</taxon>
        <taxon>Cephalobidae</taxon>
        <taxon>Acrobeloides</taxon>
    </lineage>
</organism>
<dbReference type="InterPro" id="IPR036249">
    <property type="entry name" value="Thioredoxin-like_sf"/>
</dbReference>
<protein>
    <recommendedName>
        <fullName evidence="8">Sulfhydryl oxidase</fullName>
        <ecNumber evidence="8">1.8.3.2</ecNumber>
    </recommendedName>
</protein>
<evidence type="ECO:0000256" key="1">
    <source>
        <dbReference type="ARBA" id="ARBA00001974"/>
    </source>
</evidence>
<feature type="domain" description="ERV/ALR sulfhydryl oxidase" evidence="9">
    <location>
        <begin position="371"/>
        <end position="485"/>
    </location>
</feature>
<dbReference type="GO" id="GO:0003756">
    <property type="term" value="F:protein disulfide isomerase activity"/>
    <property type="evidence" value="ECO:0007669"/>
    <property type="project" value="TreeGrafter"/>
</dbReference>
<dbReference type="GO" id="GO:0005615">
    <property type="term" value="C:extracellular space"/>
    <property type="evidence" value="ECO:0007669"/>
    <property type="project" value="TreeGrafter"/>
</dbReference>
<evidence type="ECO:0000256" key="4">
    <source>
        <dbReference type="ARBA" id="ARBA00022827"/>
    </source>
</evidence>
<dbReference type="EC" id="1.8.3.2" evidence="8"/>
<dbReference type="GO" id="GO:0006457">
    <property type="term" value="P:protein folding"/>
    <property type="evidence" value="ECO:0007669"/>
    <property type="project" value="TreeGrafter"/>
</dbReference>
<evidence type="ECO:0000259" key="9">
    <source>
        <dbReference type="PROSITE" id="PS51324"/>
    </source>
</evidence>
<reference evidence="11" key="1">
    <citation type="submission" date="2022-11" db="UniProtKB">
        <authorList>
            <consortium name="WormBaseParasite"/>
        </authorList>
    </citation>
    <scope>IDENTIFICATION</scope>
</reference>
<dbReference type="Pfam" id="PF04777">
    <property type="entry name" value="Evr1_Alr"/>
    <property type="match status" value="1"/>
</dbReference>
<dbReference type="InterPro" id="IPR039798">
    <property type="entry name" value="Sulfhydryl_oxidase"/>
</dbReference>
<evidence type="ECO:0000256" key="6">
    <source>
        <dbReference type="ARBA" id="ARBA00023157"/>
    </source>
</evidence>
<evidence type="ECO:0000256" key="5">
    <source>
        <dbReference type="ARBA" id="ARBA00023002"/>
    </source>
</evidence>
<evidence type="ECO:0000256" key="2">
    <source>
        <dbReference type="ARBA" id="ARBA00022630"/>
    </source>
</evidence>
<evidence type="ECO:0000313" key="10">
    <source>
        <dbReference type="Proteomes" id="UP000887540"/>
    </source>
</evidence>
<evidence type="ECO:0000313" key="11">
    <source>
        <dbReference type="WBParaSite" id="ACRNAN_scaffold390.g11959.t1"/>
    </source>
</evidence>
<dbReference type="GO" id="GO:0016971">
    <property type="term" value="F:flavin-dependent sulfhydryl oxidase activity"/>
    <property type="evidence" value="ECO:0007669"/>
    <property type="project" value="InterPro"/>
</dbReference>
<comment type="cofactor">
    <cofactor evidence="1 8">
        <name>FAD</name>
        <dbReference type="ChEBI" id="CHEBI:57692"/>
    </cofactor>
</comment>
<comment type="catalytic activity">
    <reaction evidence="8">
        <text>2 R'C(R)SH + O2 = R'C(R)S-S(R)CR' + H2O2</text>
        <dbReference type="Rhea" id="RHEA:17357"/>
        <dbReference type="ChEBI" id="CHEBI:15379"/>
        <dbReference type="ChEBI" id="CHEBI:16240"/>
        <dbReference type="ChEBI" id="CHEBI:16520"/>
        <dbReference type="ChEBI" id="CHEBI:17412"/>
        <dbReference type="EC" id="1.8.3.2"/>
    </reaction>
</comment>
<evidence type="ECO:0000256" key="7">
    <source>
        <dbReference type="ARBA" id="ARBA00023180"/>
    </source>
</evidence>
<keyword evidence="5 8" id="KW-0560">Oxidoreductase</keyword>
<sequence length="530" mass="61835">MIFYSTESTSRCGYCRNFMPTYKEFARQIQGWGSVVKVAAINCADSFNTEVCCANGIQTIPTMKYFPRNTRNYTDGIKLTADSHSLVRDLKEELLGYVINDYNQNKYEDWPKFQYMEENGKANDLWTDIDSANFSIIVFEQNDTDATQLMMDLYPYKNQVDVKRAQDSSPLLKNLEINEYPYVVMYKKGEDKPVFMAPYDNETTLQEILSRAVPADLVSTTQKVITTTEKIEIVNCTTEPEKCKQMFYVSETDILKSLYSALLGDIIRKCDFIQGQNFTDLHNFVNLLAEHFPTKTSTGRFNRLRARRSENPTSLERSEKAKQMFGKLKELLDQKPGNISVPEWKETFEKLEYDHGFPFPTNSSWQHCKGSTPLFRGYSCGLWTTFHTLTVYTYMDAIKDPNFNPLQPLQAIQGWVRSYLWCSPCRKHFMNMTTLDNELPMDERNINTKEDIFMYLWQAHNRVNKRLHGEGNKFTEDPQFVKNQFPPEFLCPNCHMEGESNKDQVRDFMLDFYSNIKPHQEDAYVNTNEI</sequence>
<dbReference type="Proteomes" id="UP000887540">
    <property type="component" value="Unplaced"/>
</dbReference>
<dbReference type="InterPro" id="IPR042568">
    <property type="entry name" value="QSOX_FAD-bd_sf"/>
</dbReference>
<evidence type="ECO:0000256" key="8">
    <source>
        <dbReference type="RuleBase" id="RU371123"/>
    </source>
</evidence>
<dbReference type="InterPro" id="IPR017905">
    <property type="entry name" value="ERV/ALR_sulphydryl_oxidase"/>
</dbReference>
<keyword evidence="6" id="KW-1015">Disulfide bond</keyword>
<dbReference type="Gene3D" id="1.20.120.1960">
    <property type="entry name" value="QSOX sulfhydryl oxidase domain"/>
    <property type="match status" value="1"/>
</dbReference>
<dbReference type="GO" id="GO:0000139">
    <property type="term" value="C:Golgi membrane"/>
    <property type="evidence" value="ECO:0007669"/>
    <property type="project" value="TreeGrafter"/>
</dbReference>
<dbReference type="WBParaSite" id="ACRNAN_scaffold390.g11959.t1">
    <property type="protein sequence ID" value="ACRNAN_scaffold390.g11959.t1"/>
    <property type="gene ID" value="ACRNAN_scaffold390.g11959"/>
</dbReference>
<proteinExistence type="predicted"/>
<accession>A0A914DUX3</accession>